<evidence type="ECO:0000259" key="2">
    <source>
        <dbReference type="Pfam" id="PF01965"/>
    </source>
</evidence>
<dbReference type="PANTHER" id="PTHR43130:SF3">
    <property type="entry name" value="HTH-TYPE TRANSCRIPTIONAL REGULATOR RV1931C"/>
    <property type="match status" value="1"/>
</dbReference>
<dbReference type="InterPro" id="IPR002818">
    <property type="entry name" value="DJ-1/PfpI"/>
</dbReference>
<dbReference type="Pfam" id="PF01965">
    <property type="entry name" value="DJ-1_PfpI"/>
    <property type="match status" value="1"/>
</dbReference>
<dbReference type="EMBL" id="BAAARA010000001">
    <property type="protein sequence ID" value="GAA2330090.1"/>
    <property type="molecule type" value="Genomic_DNA"/>
</dbReference>
<feature type="domain" description="DJ-1/PfpI" evidence="2">
    <location>
        <begin position="70"/>
        <end position="238"/>
    </location>
</feature>
<name>A0ABP5SFG5_9PSEU</name>
<dbReference type="PANTHER" id="PTHR43130">
    <property type="entry name" value="ARAC-FAMILY TRANSCRIPTIONAL REGULATOR"/>
    <property type="match status" value="1"/>
</dbReference>
<dbReference type="CDD" id="cd03139">
    <property type="entry name" value="GATase1_PfpI_2"/>
    <property type="match status" value="1"/>
</dbReference>
<evidence type="ECO:0000256" key="1">
    <source>
        <dbReference type="SAM" id="MobiDB-lite"/>
    </source>
</evidence>
<dbReference type="SUPFAM" id="SSF52317">
    <property type="entry name" value="Class I glutamine amidotransferase-like"/>
    <property type="match status" value="1"/>
</dbReference>
<evidence type="ECO:0000313" key="3">
    <source>
        <dbReference type="EMBL" id="GAA2330090.1"/>
    </source>
</evidence>
<dbReference type="InterPro" id="IPR029062">
    <property type="entry name" value="Class_I_gatase-like"/>
</dbReference>
<dbReference type="Gene3D" id="3.40.50.880">
    <property type="match status" value="1"/>
</dbReference>
<comment type="caution">
    <text evidence="3">The sequence shown here is derived from an EMBL/GenBank/DDBJ whole genome shotgun (WGS) entry which is preliminary data.</text>
</comment>
<protein>
    <recommendedName>
        <fullName evidence="2">DJ-1/PfpI domain-containing protein</fullName>
    </recommendedName>
</protein>
<organism evidence="3 4">
    <name type="scientific">Saccharopolyspora halophila</name>
    <dbReference type="NCBI Taxonomy" id="405551"/>
    <lineage>
        <taxon>Bacteria</taxon>
        <taxon>Bacillati</taxon>
        <taxon>Actinomycetota</taxon>
        <taxon>Actinomycetes</taxon>
        <taxon>Pseudonocardiales</taxon>
        <taxon>Pseudonocardiaceae</taxon>
        <taxon>Saccharopolyspora</taxon>
    </lineage>
</organism>
<proteinExistence type="predicted"/>
<dbReference type="InterPro" id="IPR052158">
    <property type="entry name" value="INH-QAR"/>
</dbReference>
<dbReference type="Proteomes" id="UP001501218">
    <property type="component" value="Unassembled WGS sequence"/>
</dbReference>
<accession>A0ABP5SFG5</accession>
<evidence type="ECO:0000313" key="4">
    <source>
        <dbReference type="Proteomes" id="UP001501218"/>
    </source>
</evidence>
<gene>
    <name evidence="3" type="ORF">GCM10009854_01090</name>
</gene>
<keyword evidence="4" id="KW-1185">Reference proteome</keyword>
<reference evidence="4" key="1">
    <citation type="journal article" date="2019" name="Int. J. Syst. Evol. Microbiol.">
        <title>The Global Catalogue of Microorganisms (GCM) 10K type strain sequencing project: providing services to taxonomists for standard genome sequencing and annotation.</title>
        <authorList>
            <consortium name="The Broad Institute Genomics Platform"/>
            <consortium name="The Broad Institute Genome Sequencing Center for Infectious Disease"/>
            <person name="Wu L."/>
            <person name="Ma J."/>
        </authorList>
    </citation>
    <scope>NUCLEOTIDE SEQUENCE [LARGE SCALE GENOMIC DNA]</scope>
    <source>
        <strain evidence="4">JCM 16221</strain>
    </source>
</reference>
<feature type="region of interest" description="Disordered" evidence="1">
    <location>
        <begin position="1"/>
        <end position="23"/>
    </location>
</feature>
<sequence length="261" mass="28943">MPAHDESFHRTRTRRSDRVRAEHAPRRTSGLLTILGHFAQPPADHVRAFRISKTGSTGILDRMSEETQHIGILLFDGVEELDAIGPWEVLSYWTQNHPEDGYAVSTLSRDGGAVRCAKGLVVQAAHSFADAPELDVLLYPGGDGTRRHLHDERQLDWVRHQRTTVPLMTSVCTGSLVYAAAGLLRDKPATTYWNALEHLAQLDPTIDVRKDERFVDAGEVITASGISAGIDMALHLVARLANVERARQVRHGIQYDPEPPV</sequence>